<keyword evidence="10 15" id="KW-0100">Branched-chain amino acid biosynthesis</keyword>
<keyword evidence="5 15" id="KW-0479">Metal-binding</keyword>
<dbReference type="Pfam" id="PF24877">
    <property type="entry name" value="ILV_EDD_C"/>
    <property type="match status" value="1"/>
</dbReference>
<dbReference type="NCBIfam" id="NF002068">
    <property type="entry name" value="PRK00911.1"/>
    <property type="match status" value="1"/>
</dbReference>
<comment type="similarity">
    <text evidence="2 15">Belongs to the IlvD/Edd family.</text>
</comment>
<comment type="cofactor">
    <cofactor evidence="15">
        <name>[2Fe-2S] cluster</name>
        <dbReference type="ChEBI" id="CHEBI:190135"/>
    </cofactor>
    <text evidence="15">Binds 1 [2Fe-2S] cluster per subunit. This cluster acts as a Lewis acid cofactor.</text>
</comment>
<dbReference type="SUPFAM" id="SSF143975">
    <property type="entry name" value="IlvD/EDD N-terminal domain-like"/>
    <property type="match status" value="1"/>
</dbReference>
<dbReference type="InterPro" id="IPR000581">
    <property type="entry name" value="ILV_EDD_N"/>
</dbReference>
<gene>
    <name evidence="15" type="primary">ilvD</name>
    <name evidence="18" type="ORF">GFER_10575</name>
</gene>
<evidence type="ECO:0000256" key="5">
    <source>
        <dbReference type="ARBA" id="ARBA00022723"/>
    </source>
</evidence>
<keyword evidence="4 15" id="KW-0001">2Fe-2S</keyword>
<evidence type="ECO:0000256" key="1">
    <source>
        <dbReference type="ARBA" id="ARBA00001946"/>
    </source>
</evidence>
<feature type="binding site" evidence="15">
    <location>
        <position position="444"/>
    </location>
    <ligand>
        <name>Mg(2+)</name>
        <dbReference type="ChEBI" id="CHEBI:18420"/>
    </ligand>
</feature>
<keyword evidence="19" id="KW-1185">Reference proteome</keyword>
<keyword evidence="3 15" id="KW-0028">Amino-acid biosynthesis</keyword>
<dbReference type="GO" id="GO:0004160">
    <property type="term" value="F:dihydroxy-acid dehydratase activity"/>
    <property type="evidence" value="ECO:0007669"/>
    <property type="project" value="UniProtKB-UniRule"/>
</dbReference>
<keyword evidence="8 15" id="KW-0411">Iron-sulfur</keyword>
<dbReference type="AlphaFoldDB" id="A0A0C2EDD5"/>
<dbReference type="InterPro" id="IPR004404">
    <property type="entry name" value="DihydroxyA_deHydtase"/>
</dbReference>
<evidence type="ECO:0000313" key="18">
    <source>
        <dbReference type="EMBL" id="KIH76598.1"/>
    </source>
</evidence>
<evidence type="ECO:0000256" key="12">
    <source>
        <dbReference type="ARBA" id="ARBA00029436"/>
    </source>
</evidence>
<name>A0A0C2EDD5_9BACT</name>
<comment type="caution">
    <text evidence="15">Lacks conserved residue(s) required for the propagation of feature annotation.</text>
</comment>
<dbReference type="PANTHER" id="PTHR43661:SF3">
    <property type="entry name" value="D-XYLONATE DEHYDRATASE YAGF-RELATED"/>
    <property type="match status" value="1"/>
</dbReference>
<evidence type="ECO:0000256" key="3">
    <source>
        <dbReference type="ARBA" id="ARBA00022605"/>
    </source>
</evidence>
<dbReference type="Gene3D" id="3.50.30.80">
    <property type="entry name" value="IlvD/EDD C-terminal domain-like"/>
    <property type="match status" value="1"/>
</dbReference>
<evidence type="ECO:0000256" key="11">
    <source>
        <dbReference type="ARBA" id="ARBA00029304"/>
    </source>
</evidence>
<feature type="domain" description="Dihydroxy-acid/6-phosphogluconate dehydratase C-terminal" evidence="17">
    <location>
        <begin position="360"/>
        <end position="551"/>
    </location>
</feature>
<dbReference type="EMBL" id="JWJD01000003">
    <property type="protein sequence ID" value="KIH76598.1"/>
    <property type="molecule type" value="Genomic_DNA"/>
</dbReference>
<dbReference type="PANTHER" id="PTHR43661">
    <property type="entry name" value="D-XYLONATE DEHYDRATASE"/>
    <property type="match status" value="1"/>
</dbReference>
<dbReference type="Proteomes" id="UP000035068">
    <property type="component" value="Unassembled WGS sequence"/>
</dbReference>
<evidence type="ECO:0000256" key="4">
    <source>
        <dbReference type="ARBA" id="ARBA00022714"/>
    </source>
</evidence>
<dbReference type="GO" id="GO:0000287">
    <property type="term" value="F:magnesium ion binding"/>
    <property type="evidence" value="ECO:0007669"/>
    <property type="project" value="UniProtKB-UniRule"/>
</dbReference>
<comment type="subunit">
    <text evidence="15">Homodimer.</text>
</comment>
<evidence type="ECO:0000256" key="7">
    <source>
        <dbReference type="ARBA" id="ARBA00023004"/>
    </source>
</evidence>
<evidence type="ECO:0000256" key="14">
    <source>
        <dbReference type="ARBA" id="ARBA00029490"/>
    </source>
</evidence>
<feature type="binding site" evidence="15">
    <location>
        <position position="81"/>
    </location>
    <ligand>
        <name>Mg(2+)</name>
        <dbReference type="ChEBI" id="CHEBI:18420"/>
    </ligand>
</feature>
<comment type="pathway">
    <text evidence="13 15">Amino-acid biosynthesis; L-isoleucine biosynthesis; L-isoleucine from 2-oxobutanoate: step 3/4.</text>
</comment>
<evidence type="ECO:0000259" key="16">
    <source>
        <dbReference type="Pfam" id="PF00920"/>
    </source>
</evidence>
<dbReference type="PROSITE" id="PS00887">
    <property type="entry name" value="ILVD_EDD_2"/>
    <property type="match status" value="1"/>
</dbReference>
<evidence type="ECO:0000256" key="10">
    <source>
        <dbReference type="ARBA" id="ARBA00023304"/>
    </source>
</evidence>
<dbReference type="FunFam" id="3.50.30.80:FF:000001">
    <property type="entry name" value="Dihydroxy-acid dehydratase"/>
    <property type="match status" value="1"/>
</dbReference>
<comment type="function">
    <text evidence="15">Functions in the biosynthesis of branched-chain amino acids. Catalyzes the dehydration of (2R,3R)-2,3-dihydroxy-3-methylpentanoate (2,3-dihydroxy-3-methylvalerate) into 2-oxo-3-methylpentanoate (2-oxo-3-methylvalerate) and of (2R)-2,3-dihydroxy-3-methylbutanoate (2,3-dihydroxyisovalerate) into 2-oxo-3-methylbutanoate (2-oxoisovalerate), the penultimate precursor to L-isoleucine and L-valine, respectively.</text>
</comment>
<dbReference type="NCBIfam" id="TIGR00110">
    <property type="entry name" value="ilvD"/>
    <property type="match status" value="1"/>
</dbReference>
<evidence type="ECO:0000256" key="9">
    <source>
        <dbReference type="ARBA" id="ARBA00023239"/>
    </source>
</evidence>
<protein>
    <recommendedName>
        <fullName evidence="14 15">Dihydroxy-acid dehydratase</fullName>
        <shortName evidence="15">DAD</shortName>
        <ecNumber evidence="14 15">4.2.1.9</ecNumber>
    </recommendedName>
</protein>
<keyword evidence="6 15" id="KW-0460">Magnesium</keyword>
<feature type="domain" description="Dihydroxy-acid/6-phosphogluconate dehydratase N-terminal" evidence="16">
    <location>
        <begin position="34"/>
        <end position="348"/>
    </location>
</feature>
<keyword evidence="9 15" id="KW-0456">Lyase</keyword>
<comment type="caution">
    <text evidence="18">The sequence shown here is derived from an EMBL/GenBank/DDBJ whole genome shotgun (WGS) entry which is preliminary data.</text>
</comment>
<feature type="binding site" evidence="15">
    <location>
        <position position="123"/>
    </location>
    <ligand>
        <name>Mg(2+)</name>
        <dbReference type="ChEBI" id="CHEBI:18420"/>
    </ligand>
</feature>
<dbReference type="GO" id="GO:0005829">
    <property type="term" value="C:cytosol"/>
    <property type="evidence" value="ECO:0007669"/>
    <property type="project" value="TreeGrafter"/>
</dbReference>
<dbReference type="InterPro" id="IPR042096">
    <property type="entry name" value="Dihydro-acid_dehy_C"/>
</dbReference>
<dbReference type="PROSITE" id="PS00886">
    <property type="entry name" value="ILVD_EDD_1"/>
    <property type="match status" value="1"/>
</dbReference>
<dbReference type="RefSeq" id="WP_040099283.1">
    <property type="nucleotide sequence ID" value="NZ_JWJD01000003.1"/>
</dbReference>
<dbReference type="GO" id="GO:0051537">
    <property type="term" value="F:2 iron, 2 sulfur cluster binding"/>
    <property type="evidence" value="ECO:0007669"/>
    <property type="project" value="UniProtKB-UniRule"/>
</dbReference>
<organism evidence="18 19">
    <name type="scientific">Geoalkalibacter ferrihydriticus DSM 17813</name>
    <dbReference type="NCBI Taxonomy" id="1121915"/>
    <lineage>
        <taxon>Bacteria</taxon>
        <taxon>Pseudomonadati</taxon>
        <taxon>Thermodesulfobacteriota</taxon>
        <taxon>Desulfuromonadia</taxon>
        <taxon>Desulfuromonadales</taxon>
        <taxon>Geoalkalibacteraceae</taxon>
        <taxon>Geoalkalibacter</taxon>
    </lineage>
</organism>
<dbReference type="EC" id="4.2.1.9" evidence="14 15"/>
<dbReference type="GO" id="GO:0009099">
    <property type="term" value="P:L-valine biosynthetic process"/>
    <property type="evidence" value="ECO:0007669"/>
    <property type="project" value="UniProtKB-UniRule"/>
</dbReference>
<evidence type="ECO:0000259" key="17">
    <source>
        <dbReference type="Pfam" id="PF24877"/>
    </source>
</evidence>
<dbReference type="GO" id="GO:0009097">
    <property type="term" value="P:isoleucine biosynthetic process"/>
    <property type="evidence" value="ECO:0007669"/>
    <property type="project" value="UniProtKB-UniRule"/>
</dbReference>
<evidence type="ECO:0000256" key="2">
    <source>
        <dbReference type="ARBA" id="ARBA00006486"/>
    </source>
</evidence>
<dbReference type="HAMAP" id="MF_00012">
    <property type="entry name" value="IlvD"/>
    <property type="match status" value="1"/>
</dbReference>
<evidence type="ECO:0000256" key="6">
    <source>
        <dbReference type="ARBA" id="ARBA00022842"/>
    </source>
</evidence>
<dbReference type="InterPro" id="IPR056740">
    <property type="entry name" value="ILV_EDD_C"/>
</dbReference>
<comment type="cofactor">
    <cofactor evidence="1 15">
        <name>Mg(2+)</name>
        <dbReference type="ChEBI" id="CHEBI:18420"/>
    </cofactor>
</comment>
<feature type="modified residue" description="N6-carboxylysine" evidence="15">
    <location>
        <position position="124"/>
    </location>
</feature>
<comment type="pathway">
    <text evidence="12 15">Amino-acid biosynthesis; L-valine biosynthesis; L-valine from pyruvate: step 3/4.</text>
</comment>
<keyword evidence="7 15" id="KW-0408">Iron</keyword>
<comment type="catalytic activity">
    <reaction evidence="11">
        <text>(2R)-2,3-dihydroxy-3-methylbutanoate = 3-methyl-2-oxobutanoate + H2O</text>
        <dbReference type="Rhea" id="RHEA:24809"/>
        <dbReference type="ChEBI" id="CHEBI:11851"/>
        <dbReference type="ChEBI" id="CHEBI:15377"/>
        <dbReference type="ChEBI" id="CHEBI:49072"/>
        <dbReference type="EC" id="4.2.1.9"/>
    </reaction>
    <physiologicalReaction direction="left-to-right" evidence="11">
        <dbReference type="Rhea" id="RHEA:24810"/>
    </physiologicalReaction>
</comment>
<evidence type="ECO:0000256" key="13">
    <source>
        <dbReference type="ARBA" id="ARBA00029437"/>
    </source>
</evidence>
<reference evidence="18 19" key="1">
    <citation type="submission" date="2014-12" db="EMBL/GenBank/DDBJ databases">
        <title>Genomes of Geoalkalibacter ferrihydriticus and Geoalkalibacter subterraneus, two haloalkaliphilic metal-reducing members of the Geobacteraceae.</title>
        <authorList>
            <person name="Badalamenti J.P."/>
            <person name="Torres C.I."/>
            <person name="Krajmalnik-Brown R."/>
            <person name="Bond D.R."/>
        </authorList>
    </citation>
    <scope>NUCLEOTIDE SEQUENCE [LARGE SCALE GENOMIC DNA]</scope>
    <source>
        <strain evidence="18 19">DSM 17813</strain>
    </source>
</reference>
<dbReference type="InterPro" id="IPR020558">
    <property type="entry name" value="DiOHA_6PGluconate_deHydtase_CS"/>
</dbReference>
<dbReference type="SUPFAM" id="SSF52016">
    <property type="entry name" value="LeuD/IlvD-like"/>
    <property type="match status" value="1"/>
</dbReference>
<dbReference type="InterPro" id="IPR037237">
    <property type="entry name" value="IlvD/EDD_N"/>
</dbReference>
<evidence type="ECO:0000313" key="19">
    <source>
        <dbReference type="Proteomes" id="UP000035068"/>
    </source>
</evidence>
<proteinExistence type="inferred from homology"/>
<sequence length="557" mass="59436">MASKRSDVITKGFERTPHRALLKGTGVPGEQMDKPFIGIASSFTDLIPGHIGMRDLERFIEKGVHTGGGFSFIFGIPGVCDGISMGHKGMHYSLPTRELIADMIESVAEAHRLDGLVLLTNCDKITPGMLMAAARLDIPCIVVTAGPMLAGRGRGGRAFSFVTDTFEAMAQFKAGVIDEQQLQVCEDKACPGAGSCQGLFTANTMAILTETMGMSLMQCATTPAVSAYKRRLAFASGQRIVQLVHDNITPRQIMTREAFENAIRVDLALGGSSNTVLHLLAIAREAGVPLPLEEFDRLSRETPQLASMNPGGKYFMEDLDAAGGVSGVLYQLRDRILDNPTLSGLTVKQVIDQVREVDEEVIQPLSRPVRAEGGIAILAGNLAPKGAVVKQSGVSEKMMHFEGRARCFESEEAAMAALMGGQIRGGEVVVIRYEGPKGGPGMREMLAPTATLMGLGLGDSVALITDGRFSGGTRGPCIGHVSPEAAEGGPIALVEDGDVICLDIPGRKLELKVDDETLAARLEKWRKPEPKIKTGWLARYAKVVTSAYTGAVTSIDE</sequence>
<accession>A0A0C2EDD5</accession>
<feature type="active site" description="Proton acceptor" evidence="15">
    <location>
        <position position="470"/>
    </location>
</feature>
<comment type="catalytic activity">
    <reaction evidence="15">
        <text>(2R,3R)-2,3-dihydroxy-3-methylpentanoate = (S)-3-methyl-2-oxopentanoate + H2O</text>
        <dbReference type="Rhea" id="RHEA:27694"/>
        <dbReference type="ChEBI" id="CHEBI:15377"/>
        <dbReference type="ChEBI" id="CHEBI:35146"/>
        <dbReference type="ChEBI" id="CHEBI:49258"/>
        <dbReference type="EC" id="4.2.1.9"/>
    </reaction>
</comment>
<dbReference type="Pfam" id="PF00920">
    <property type="entry name" value="ILVD_EDD_N"/>
    <property type="match status" value="1"/>
</dbReference>
<evidence type="ECO:0000256" key="15">
    <source>
        <dbReference type="HAMAP-Rule" id="MF_00012"/>
    </source>
</evidence>
<feature type="binding site" description="via carbamate group" evidence="15">
    <location>
        <position position="124"/>
    </location>
    <ligand>
        <name>Mg(2+)</name>
        <dbReference type="ChEBI" id="CHEBI:18420"/>
    </ligand>
</feature>
<evidence type="ECO:0000256" key="8">
    <source>
        <dbReference type="ARBA" id="ARBA00023014"/>
    </source>
</evidence>
<dbReference type="UniPathway" id="UPA00047">
    <property type="reaction ID" value="UER00057"/>
</dbReference>
<dbReference type="UniPathway" id="UPA00049">
    <property type="reaction ID" value="UER00061"/>
</dbReference>